<dbReference type="PROSITE" id="PS50181">
    <property type="entry name" value="FBOX"/>
    <property type="match status" value="1"/>
</dbReference>
<dbReference type="PANTHER" id="PTHR47744:SF1">
    <property type="entry name" value="OS05G0526300 PROTEIN"/>
    <property type="match status" value="1"/>
</dbReference>
<feature type="domain" description="F-box" evidence="2">
    <location>
        <begin position="103"/>
        <end position="150"/>
    </location>
</feature>
<evidence type="ECO:0000313" key="3">
    <source>
        <dbReference type="EMBL" id="KAJ9164244.1"/>
    </source>
</evidence>
<dbReference type="PANTHER" id="PTHR47744">
    <property type="entry name" value="OS05G0526300 PROTEIN"/>
    <property type="match status" value="1"/>
</dbReference>
<keyword evidence="1" id="KW-0472">Membrane</keyword>
<dbReference type="EMBL" id="JARPOI010000013">
    <property type="protein sequence ID" value="KAJ9164244.1"/>
    <property type="molecule type" value="Genomic_DNA"/>
</dbReference>
<comment type="caution">
    <text evidence="3">The sequence shown here is derived from an EMBL/GenBank/DDBJ whole genome shotgun (WGS) entry which is preliminary data.</text>
</comment>
<evidence type="ECO:0000259" key="2">
    <source>
        <dbReference type="PROSITE" id="PS50181"/>
    </source>
</evidence>
<keyword evidence="1" id="KW-1133">Transmembrane helix</keyword>
<dbReference type="Gene3D" id="1.20.1280.50">
    <property type="match status" value="1"/>
</dbReference>
<dbReference type="CDD" id="cd09917">
    <property type="entry name" value="F-box_SF"/>
    <property type="match status" value="1"/>
</dbReference>
<name>A0ABQ9LE49_HEVBR</name>
<keyword evidence="1" id="KW-0812">Transmembrane</keyword>
<sequence length="305" mass="34743">MSNSIESYQKLAFKEALSRNHRYSVACKDLSLILREAYHKLPENLQSVVFQDTLAAFRLLPEQTRSAVSAAHLLCKSAEAVLPKQRKILVLLNLNIQRLPIRASAATELPQDVLVHIFSFLDIHSLVADSLVSWQFIKEIRASNRGYYVQCETIVWLDNMKCCNGDCELQSGNWQIMPVSTHQLSYANSYFLQVVEYLLYGSSSILSASDSDSESDEGSIPRYIGRYQEKKKKKKKNLPIFDVLKLMKVSCIILINFYWFFSTVLNPITFRRGIGCCTTVLKRSTKNLKIVMVEAFLSTYSSLPT</sequence>
<dbReference type="Proteomes" id="UP001174677">
    <property type="component" value="Chromosome 13"/>
</dbReference>
<dbReference type="Pfam" id="PF24104">
    <property type="entry name" value="At5g52880_ARM"/>
    <property type="match status" value="1"/>
</dbReference>
<organism evidence="3 4">
    <name type="scientific">Hevea brasiliensis</name>
    <name type="common">Para rubber tree</name>
    <name type="synonym">Siphonia brasiliensis</name>
    <dbReference type="NCBI Taxonomy" id="3981"/>
    <lineage>
        <taxon>Eukaryota</taxon>
        <taxon>Viridiplantae</taxon>
        <taxon>Streptophyta</taxon>
        <taxon>Embryophyta</taxon>
        <taxon>Tracheophyta</taxon>
        <taxon>Spermatophyta</taxon>
        <taxon>Magnoliopsida</taxon>
        <taxon>eudicotyledons</taxon>
        <taxon>Gunneridae</taxon>
        <taxon>Pentapetalae</taxon>
        <taxon>rosids</taxon>
        <taxon>fabids</taxon>
        <taxon>Malpighiales</taxon>
        <taxon>Euphorbiaceae</taxon>
        <taxon>Crotonoideae</taxon>
        <taxon>Micrandreae</taxon>
        <taxon>Hevea</taxon>
    </lineage>
</organism>
<gene>
    <name evidence="3" type="ORF">P3X46_023846</name>
</gene>
<feature type="transmembrane region" description="Helical" evidence="1">
    <location>
        <begin position="240"/>
        <end position="261"/>
    </location>
</feature>
<dbReference type="InterPro" id="IPR001810">
    <property type="entry name" value="F-box_dom"/>
</dbReference>
<reference evidence="3" key="1">
    <citation type="journal article" date="2023" name="Plant Biotechnol. J.">
        <title>Chromosome-level wild Hevea brasiliensis genome provides new tools for genomic-assisted breeding and valuable loci to elevate rubber yield.</title>
        <authorList>
            <person name="Cheng H."/>
            <person name="Song X."/>
            <person name="Hu Y."/>
            <person name="Wu T."/>
            <person name="Yang Q."/>
            <person name="An Z."/>
            <person name="Feng S."/>
            <person name="Deng Z."/>
            <person name="Wu W."/>
            <person name="Zeng X."/>
            <person name="Tu M."/>
            <person name="Wang X."/>
            <person name="Huang H."/>
        </authorList>
    </citation>
    <scope>NUCLEOTIDE SEQUENCE</scope>
    <source>
        <strain evidence="3">MT/VB/25A 57/8</strain>
    </source>
</reference>
<dbReference type="SUPFAM" id="SSF81383">
    <property type="entry name" value="F-box domain"/>
    <property type="match status" value="1"/>
</dbReference>
<keyword evidence="4" id="KW-1185">Reference proteome</keyword>
<dbReference type="InterPro" id="IPR036047">
    <property type="entry name" value="F-box-like_dom_sf"/>
</dbReference>
<dbReference type="Pfam" id="PF12937">
    <property type="entry name" value="F-box-like"/>
    <property type="match status" value="1"/>
</dbReference>
<accession>A0ABQ9LE49</accession>
<evidence type="ECO:0000256" key="1">
    <source>
        <dbReference type="SAM" id="Phobius"/>
    </source>
</evidence>
<protein>
    <recommendedName>
        <fullName evidence="2">F-box domain-containing protein</fullName>
    </recommendedName>
</protein>
<evidence type="ECO:0000313" key="4">
    <source>
        <dbReference type="Proteomes" id="UP001174677"/>
    </source>
</evidence>
<dbReference type="InterPro" id="IPR057039">
    <property type="entry name" value="At5g52880_ARM"/>
</dbReference>
<proteinExistence type="predicted"/>